<sequence>MMTPADIRVQLKLGLLFTVGVIVLIAISIYQIRHDHRLDLKTTLPLLIVAIFMIGVLGMLVQL</sequence>
<feature type="transmembrane region" description="Helical" evidence="1">
    <location>
        <begin position="44"/>
        <end position="61"/>
    </location>
</feature>
<name>A0A0R2F0I9_9LACO</name>
<keyword evidence="1" id="KW-0812">Transmembrane</keyword>
<dbReference type="Proteomes" id="UP000051442">
    <property type="component" value="Unassembled WGS sequence"/>
</dbReference>
<accession>A0A0R2F0I9</accession>
<feature type="transmembrane region" description="Helical" evidence="1">
    <location>
        <begin position="12"/>
        <end position="32"/>
    </location>
</feature>
<dbReference type="RefSeq" id="WP_156301697.1">
    <property type="nucleotide sequence ID" value="NZ_AYZM01000104.1"/>
</dbReference>
<dbReference type="EMBL" id="AYZM01000104">
    <property type="protein sequence ID" value="KRN21811.1"/>
    <property type="molecule type" value="Genomic_DNA"/>
</dbReference>
<keyword evidence="1" id="KW-1133">Transmembrane helix</keyword>
<dbReference type="PATRIC" id="fig|1423804.4.peg.932"/>
<comment type="caution">
    <text evidence="2">The sequence shown here is derived from an EMBL/GenBank/DDBJ whole genome shotgun (WGS) entry which is preliminary data.</text>
</comment>
<keyword evidence="3" id="KW-1185">Reference proteome</keyword>
<dbReference type="STRING" id="1423804.FD14_GL000865"/>
<reference evidence="2 3" key="1">
    <citation type="journal article" date="2015" name="Genome Announc.">
        <title>Expanding the biotechnology potential of lactobacilli through comparative genomics of 213 strains and associated genera.</title>
        <authorList>
            <person name="Sun Z."/>
            <person name="Harris H.M."/>
            <person name="McCann A."/>
            <person name="Guo C."/>
            <person name="Argimon S."/>
            <person name="Zhang W."/>
            <person name="Yang X."/>
            <person name="Jeffery I.B."/>
            <person name="Cooney J.C."/>
            <person name="Kagawa T.F."/>
            <person name="Liu W."/>
            <person name="Song Y."/>
            <person name="Salvetti E."/>
            <person name="Wrobel A."/>
            <person name="Rasinkangas P."/>
            <person name="Parkhill J."/>
            <person name="Rea M.C."/>
            <person name="O'Sullivan O."/>
            <person name="Ritari J."/>
            <person name="Douillard F.P."/>
            <person name="Paul Ross R."/>
            <person name="Yang R."/>
            <person name="Briner A.E."/>
            <person name="Felis G.E."/>
            <person name="de Vos W.M."/>
            <person name="Barrangou R."/>
            <person name="Klaenhammer T.R."/>
            <person name="Caufield P.W."/>
            <person name="Cui Y."/>
            <person name="Zhang H."/>
            <person name="O'Toole P.W."/>
        </authorList>
    </citation>
    <scope>NUCLEOTIDE SEQUENCE [LARGE SCALE GENOMIC DNA]</scope>
    <source>
        <strain evidence="2 3">DSM 23365</strain>
    </source>
</reference>
<organism evidence="2 3">
    <name type="scientific">Secundilactobacillus similis DSM 23365 = JCM 2765</name>
    <dbReference type="NCBI Taxonomy" id="1423804"/>
    <lineage>
        <taxon>Bacteria</taxon>
        <taxon>Bacillati</taxon>
        <taxon>Bacillota</taxon>
        <taxon>Bacilli</taxon>
        <taxon>Lactobacillales</taxon>
        <taxon>Lactobacillaceae</taxon>
        <taxon>Secundilactobacillus</taxon>
    </lineage>
</organism>
<dbReference type="AlphaFoldDB" id="A0A0R2F0I9"/>
<protein>
    <submittedName>
        <fullName evidence="2">Uncharacterized protein</fullName>
    </submittedName>
</protein>
<evidence type="ECO:0000313" key="2">
    <source>
        <dbReference type="EMBL" id="KRN21811.1"/>
    </source>
</evidence>
<gene>
    <name evidence="2" type="ORF">FD14_GL000865</name>
</gene>
<keyword evidence="1" id="KW-0472">Membrane</keyword>
<proteinExistence type="predicted"/>
<evidence type="ECO:0000313" key="3">
    <source>
        <dbReference type="Proteomes" id="UP000051442"/>
    </source>
</evidence>
<evidence type="ECO:0000256" key="1">
    <source>
        <dbReference type="SAM" id="Phobius"/>
    </source>
</evidence>